<evidence type="ECO:0000259" key="4">
    <source>
        <dbReference type="PROSITE" id="PS01124"/>
    </source>
</evidence>
<protein>
    <recommendedName>
        <fullName evidence="4">HTH araC/xylS-type domain-containing protein</fullName>
    </recommendedName>
</protein>
<keyword evidence="1" id="KW-0805">Transcription regulation</keyword>
<keyword evidence="6" id="KW-1185">Reference proteome</keyword>
<dbReference type="PROSITE" id="PS01124">
    <property type="entry name" value="HTH_ARAC_FAMILY_2"/>
    <property type="match status" value="1"/>
</dbReference>
<dbReference type="HOGENOM" id="CLU_066193_2_0_5"/>
<dbReference type="Pfam" id="PF12833">
    <property type="entry name" value="HTH_18"/>
    <property type="match status" value="1"/>
</dbReference>
<evidence type="ECO:0000313" key="6">
    <source>
        <dbReference type="Proteomes" id="UP000018851"/>
    </source>
</evidence>
<keyword evidence="2" id="KW-0238">DNA-binding</keyword>
<dbReference type="Proteomes" id="UP000018851">
    <property type="component" value="Chromosome"/>
</dbReference>
<dbReference type="SMART" id="SM00342">
    <property type="entry name" value="HTH_ARAC"/>
    <property type="match status" value="1"/>
</dbReference>
<sequence length="277" mass="30691">MDYAAPAEELRDYLSVFYEFRADVPGFEDLERADLAQIRFMLSGDGEMTFADGNVQQPFPVTIVGPTTGMTKVTARGPLRIFGVGLLPAGWGALMGIEASSMVNRLVDGTEIFGKGLLDVAERMRGANSLDSLVEIGNGLIRELARHAKDKPFQFTRIVDNWLASDFSPDVEDLVIASGLSRRQVERNCKRLYGAPPKVLARKYRALRAAIHLAKGEADLHDLVVEGFYDQSHFIREIKHFTGVTPKRIRDDLPTLAKLTLKRGELAGEVAPIIYET</sequence>
<gene>
    <name evidence="5" type="ORF">NX02_24675</name>
</gene>
<organism evidence="5 6">
    <name type="scientific">Sphingomonas sanxanigenens DSM 19645 = NX02</name>
    <dbReference type="NCBI Taxonomy" id="1123269"/>
    <lineage>
        <taxon>Bacteria</taxon>
        <taxon>Pseudomonadati</taxon>
        <taxon>Pseudomonadota</taxon>
        <taxon>Alphaproteobacteria</taxon>
        <taxon>Sphingomonadales</taxon>
        <taxon>Sphingomonadaceae</taxon>
        <taxon>Sphingomonas</taxon>
    </lineage>
</organism>
<reference evidence="5 6" key="1">
    <citation type="submission" date="2013-07" db="EMBL/GenBank/DDBJ databases">
        <title>Completed genome of Sphingomonas sanxanigenens NX02.</title>
        <authorList>
            <person name="Ma T."/>
            <person name="Huang H."/>
            <person name="Wu M."/>
            <person name="Li X."/>
            <person name="Li G."/>
        </authorList>
    </citation>
    <scope>NUCLEOTIDE SEQUENCE [LARGE SCALE GENOMIC DNA]</scope>
    <source>
        <strain evidence="5 6">NX02</strain>
    </source>
</reference>
<dbReference type="RefSeq" id="WP_025294650.1">
    <property type="nucleotide sequence ID" value="NZ_CP006644.1"/>
</dbReference>
<dbReference type="eggNOG" id="COG2207">
    <property type="taxonomic scope" value="Bacteria"/>
</dbReference>
<dbReference type="PANTHER" id="PTHR46796">
    <property type="entry name" value="HTH-TYPE TRANSCRIPTIONAL ACTIVATOR RHAS-RELATED"/>
    <property type="match status" value="1"/>
</dbReference>
<dbReference type="GO" id="GO:0043565">
    <property type="term" value="F:sequence-specific DNA binding"/>
    <property type="evidence" value="ECO:0007669"/>
    <property type="project" value="InterPro"/>
</dbReference>
<dbReference type="InterPro" id="IPR046532">
    <property type="entry name" value="DUF6597"/>
</dbReference>
<dbReference type="InterPro" id="IPR050204">
    <property type="entry name" value="AraC_XylS_family_regulators"/>
</dbReference>
<dbReference type="AlphaFoldDB" id="W0AJ27"/>
<dbReference type="GO" id="GO:0003700">
    <property type="term" value="F:DNA-binding transcription factor activity"/>
    <property type="evidence" value="ECO:0007669"/>
    <property type="project" value="InterPro"/>
</dbReference>
<evidence type="ECO:0000256" key="1">
    <source>
        <dbReference type="ARBA" id="ARBA00023015"/>
    </source>
</evidence>
<dbReference type="STRING" id="1123269.NX02_24675"/>
<name>W0AJ27_9SPHN</name>
<evidence type="ECO:0000256" key="3">
    <source>
        <dbReference type="ARBA" id="ARBA00023163"/>
    </source>
</evidence>
<dbReference type="KEGG" id="ssan:NX02_24675"/>
<dbReference type="Gene3D" id="1.10.10.60">
    <property type="entry name" value="Homeodomain-like"/>
    <property type="match status" value="1"/>
</dbReference>
<feature type="domain" description="HTH araC/xylS-type" evidence="4">
    <location>
        <begin position="153"/>
        <end position="252"/>
    </location>
</feature>
<dbReference type="Pfam" id="PF20240">
    <property type="entry name" value="DUF6597"/>
    <property type="match status" value="1"/>
</dbReference>
<accession>W0AJ27</accession>
<evidence type="ECO:0000313" key="5">
    <source>
        <dbReference type="EMBL" id="AHE56542.1"/>
    </source>
</evidence>
<evidence type="ECO:0000256" key="2">
    <source>
        <dbReference type="ARBA" id="ARBA00023125"/>
    </source>
</evidence>
<dbReference type="EMBL" id="CP006644">
    <property type="protein sequence ID" value="AHE56542.1"/>
    <property type="molecule type" value="Genomic_DNA"/>
</dbReference>
<keyword evidence="3" id="KW-0804">Transcription</keyword>
<proteinExistence type="predicted"/>
<dbReference type="PATRIC" id="fig|1123269.5.peg.4836"/>
<dbReference type="InterPro" id="IPR018060">
    <property type="entry name" value="HTH_AraC"/>
</dbReference>